<dbReference type="RefSeq" id="XP_028467169.1">
    <property type="nucleotide sequence ID" value="XM_028614168.1"/>
</dbReference>
<dbReference type="GeneID" id="39582646"/>
<dbReference type="Proteomes" id="UP000272025">
    <property type="component" value="Unassembled WGS sequence"/>
</dbReference>
<accession>A0A3N2PXV0</accession>
<protein>
    <submittedName>
        <fullName evidence="1">Uncharacterized protein</fullName>
    </submittedName>
</protein>
<gene>
    <name evidence="1" type="ORF">SODALDRAFT_359254</name>
</gene>
<keyword evidence="2" id="KW-1185">Reference proteome</keyword>
<name>A0A3N2PXV0_SODAK</name>
<organism evidence="1 2">
    <name type="scientific">Sodiomyces alkalinus (strain CBS 110278 / VKM F-3762 / F11)</name>
    <name type="common">Alkaliphilic filamentous fungus</name>
    <dbReference type="NCBI Taxonomy" id="1314773"/>
    <lineage>
        <taxon>Eukaryota</taxon>
        <taxon>Fungi</taxon>
        <taxon>Dikarya</taxon>
        <taxon>Ascomycota</taxon>
        <taxon>Pezizomycotina</taxon>
        <taxon>Sordariomycetes</taxon>
        <taxon>Hypocreomycetidae</taxon>
        <taxon>Glomerellales</taxon>
        <taxon>Plectosphaerellaceae</taxon>
        <taxon>Sodiomyces</taxon>
    </lineage>
</organism>
<dbReference type="AlphaFoldDB" id="A0A3N2PXV0"/>
<evidence type="ECO:0000313" key="2">
    <source>
        <dbReference type="Proteomes" id="UP000272025"/>
    </source>
</evidence>
<sequence>MCTQAWMQGDLTICHEILAEMSNICSSLAVSASNSLERKSGRPLVFDWVLLIIFELLGTCPNFSGQEIQGLTRQLVVERANLDKYSQSWTGFISISGQSKQLLIASIAPNQTLQPSPTVLTVLFAPASLSPPSHRHDMLIQISCRPIHLPMQGNSCAVEW</sequence>
<evidence type="ECO:0000313" key="1">
    <source>
        <dbReference type="EMBL" id="ROT39363.1"/>
    </source>
</evidence>
<proteinExistence type="predicted"/>
<dbReference type="EMBL" id="ML119054">
    <property type="protein sequence ID" value="ROT39363.1"/>
    <property type="molecule type" value="Genomic_DNA"/>
</dbReference>
<reference evidence="1 2" key="1">
    <citation type="journal article" date="2018" name="Mol. Ecol.">
        <title>The obligate alkalophilic soda-lake fungus Sodiomyces alkalinus has shifted to a protein diet.</title>
        <authorList>
            <person name="Grum-Grzhimaylo A.A."/>
            <person name="Falkoski D.L."/>
            <person name="van den Heuvel J."/>
            <person name="Valero-Jimenez C.A."/>
            <person name="Min B."/>
            <person name="Choi I.G."/>
            <person name="Lipzen A."/>
            <person name="Daum C.G."/>
            <person name="Aanen D.K."/>
            <person name="Tsang A."/>
            <person name="Henrissat B."/>
            <person name="Bilanenko E.N."/>
            <person name="de Vries R.P."/>
            <person name="van Kan J.A.L."/>
            <person name="Grigoriev I.V."/>
            <person name="Debets A.J.M."/>
        </authorList>
    </citation>
    <scope>NUCLEOTIDE SEQUENCE [LARGE SCALE GENOMIC DNA]</scope>
    <source>
        <strain evidence="1 2">F11</strain>
    </source>
</reference>